<feature type="region of interest" description="Disordered" evidence="1">
    <location>
        <begin position="1"/>
        <end position="29"/>
    </location>
</feature>
<dbReference type="VEuPathDB" id="FungiDB:H310_01327"/>
<dbReference type="Gene3D" id="3.30.1520.10">
    <property type="entry name" value="Phox-like domain"/>
    <property type="match status" value="1"/>
</dbReference>
<dbReference type="InterPro" id="IPR036871">
    <property type="entry name" value="PX_dom_sf"/>
</dbReference>
<gene>
    <name evidence="2" type="ORF">H310_01327</name>
</gene>
<dbReference type="OrthoDB" id="10254720at2759"/>
<dbReference type="SUPFAM" id="SSF64268">
    <property type="entry name" value="PX domain"/>
    <property type="match status" value="1"/>
</dbReference>
<dbReference type="CDD" id="cd06093">
    <property type="entry name" value="PX_domain"/>
    <property type="match status" value="1"/>
</dbReference>
<dbReference type="GO" id="GO:0035091">
    <property type="term" value="F:phosphatidylinositol binding"/>
    <property type="evidence" value="ECO:0007669"/>
    <property type="project" value="InterPro"/>
</dbReference>
<name>A0A024URL2_9STRA</name>
<dbReference type="GeneID" id="20078377"/>
<dbReference type="RefSeq" id="XP_008862625.1">
    <property type="nucleotide sequence ID" value="XM_008864403.1"/>
</dbReference>
<protein>
    <recommendedName>
        <fullName evidence="3">PX domain-containing protein</fullName>
    </recommendedName>
</protein>
<accession>A0A024URL2</accession>
<dbReference type="AlphaFoldDB" id="A0A024URL2"/>
<reference evidence="2" key="1">
    <citation type="submission" date="2013-12" db="EMBL/GenBank/DDBJ databases">
        <title>The Genome Sequence of Aphanomyces invadans NJM9701.</title>
        <authorList>
            <consortium name="The Broad Institute Genomics Platform"/>
            <person name="Russ C."/>
            <person name="Tyler B."/>
            <person name="van West P."/>
            <person name="Dieguez-Uribeondo J."/>
            <person name="Young S.K."/>
            <person name="Zeng Q."/>
            <person name="Gargeya S."/>
            <person name="Fitzgerald M."/>
            <person name="Abouelleil A."/>
            <person name="Alvarado L."/>
            <person name="Chapman S.B."/>
            <person name="Gainer-Dewar J."/>
            <person name="Goldberg J."/>
            <person name="Griggs A."/>
            <person name="Gujja S."/>
            <person name="Hansen M."/>
            <person name="Howarth C."/>
            <person name="Imamovic A."/>
            <person name="Ireland A."/>
            <person name="Larimer J."/>
            <person name="McCowan C."/>
            <person name="Murphy C."/>
            <person name="Pearson M."/>
            <person name="Poon T.W."/>
            <person name="Priest M."/>
            <person name="Roberts A."/>
            <person name="Saif S."/>
            <person name="Shea T."/>
            <person name="Sykes S."/>
            <person name="Wortman J."/>
            <person name="Nusbaum C."/>
            <person name="Birren B."/>
        </authorList>
    </citation>
    <scope>NUCLEOTIDE SEQUENCE [LARGE SCALE GENOMIC DNA]</scope>
    <source>
        <strain evidence="2">NJM9701</strain>
    </source>
</reference>
<evidence type="ECO:0000256" key="1">
    <source>
        <dbReference type="SAM" id="MobiDB-lite"/>
    </source>
</evidence>
<sequence>MGCTQSTARVVANESASSEEAPSPPHSAISTRTAEIVDWSVDENGVVLYHVDAYGFTGKKRFNDFKAFHHDIQLVVPPMPDAGILTAIHRRNQALIHARRLRFQDILRAAPRDRVVLFLDPCATVAVGVSDTEKSHVVGPSHLTITTSA</sequence>
<feature type="compositionally biased region" description="Low complexity" evidence="1">
    <location>
        <begin position="14"/>
        <end position="29"/>
    </location>
</feature>
<organism evidence="2">
    <name type="scientific">Aphanomyces invadans</name>
    <dbReference type="NCBI Taxonomy" id="157072"/>
    <lineage>
        <taxon>Eukaryota</taxon>
        <taxon>Sar</taxon>
        <taxon>Stramenopiles</taxon>
        <taxon>Oomycota</taxon>
        <taxon>Saprolegniomycetes</taxon>
        <taxon>Saprolegniales</taxon>
        <taxon>Verrucalvaceae</taxon>
        <taxon>Aphanomyces</taxon>
    </lineage>
</organism>
<evidence type="ECO:0000313" key="2">
    <source>
        <dbReference type="EMBL" id="ETW08820.1"/>
    </source>
</evidence>
<dbReference type="EMBL" id="KI913953">
    <property type="protein sequence ID" value="ETW08820.1"/>
    <property type="molecule type" value="Genomic_DNA"/>
</dbReference>
<evidence type="ECO:0008006" key="3">
    <source>
        <dbReference type="Google" id="ProtNLM"/>
    </source>
</evidence>
<proteinExistence type="predicted"/>